<dbReference type="OrthoDB" id="4546548at2"/>
<dbReference type="InterPro" id="IPR025161">
    <property type="entry name" value="IS402-like_dom"/>
</dbReference>
<organism evidence="3 4">
    <name type="scientific">Streptomyces venezuelae</name>
    <dbReference type="NCBI Taxonomy" id="54571"/>
    <lineage>
        <taxon>Bacteria</taxon>
        <taxon>Bacillati</taxon>
        <taxon>Actinomycetota</taxon>
        <taxon>Actinomycetes</taxon>
        <taxon>Kitasatosporales</taxon>
        <taxon>Streptomycetaceae</taxon>
        <taxon>Streptomyces</taxon>
    </lineage>
</organism>
<name>A0A5P2B1F0_STRVZ</name>
<sequence length="113" mass="12383">MRSSPWIVSDDLGEWIELLLPKKERRFRYPGHKPLPDRQVLCGILFVLHTGIQWEHSPQDPGFGSADVLEAVAGLSQGRSPAASSRRGAGRMHGAIRPAGARTRSREQSDSGA</sequence>
<dbReference type="Pfam" id="PF13340">
    <property type="entry name" value="DUF4096"/>
    <property type="match status" value="1"/>
</dbReference>
<dbReference type="AlphaFoldDB" id="A0A5P2B1F0"/>
<evidence type="ECO:0000313" key="3">
    <source>
        <dbReference type="EMBL" id="QES24273.1"/>
    </source>
</evidence>
<dbReference type="Proteomes" id="UP000324106">
    <property type="component" value="Chromosome"/>
</dbReference>
<reference evidence="3 4" key="1">
    <citation type="submission" date="2018-05" db="EMBL/GenBank/DDBJ databases">
        <title>Streptomyces venezuelae.</title>
        <authorList>
            <person name="Kim W."/>
            <person name="Lee N."/>
            <person name="Cho B.-K."/>
        </authorList>
    </citation>
    <scope>NUCLEOTIDE SEQUENCE [LARGE SCALE GENOMIC DNA]</scope>
    <source>
        <strain evidence="3 4">ATCC 15068</strain>
    </source>
</reference>
<feature type="domain" description="Insertion element IS402-like" evidence="2">
    <location>
        <begin position="9"/>
        <end position="65"/>
    </location>
</feature>
<evidence type="ECO:0000259" key="2">
    <source>
        <dbReference type="Pfam" id="PF13340"/>
    </source>
</evidence>
<feature type="region of interest" description="Disordered" evidence="1">
    <location>
        <begin position="76"/>
        <end position="113"/>
    </location>
</feature>
<feature type="compositionally biased region" description="Basic and acidic residues" evidence="1">
    <location>
        <begin position="104"/>
        <end position="113"/>
    </location>
</feature>
<accession>A0A5P2B1F0</accession>
<gene>
    <name evidence="3" type="ORF">DEJ46_38585</name>
</gene>
<evidence type="ECO:0000256" key="1">
    <source>
        <dbReference type="SAM" id="MobiDB-lite"/>
    </source>
</evidence>
<protein>
    <recommendedName>
        <fullName evidence="2">Insertion element IS402-like domain-containing protein</fullName>
    </recommendedName>
</protein>
<evidence type="ECO:0000313" key="4">
    <source>
        <dbReference type="Proteomes" id="UP000324106"/>
    </source>
</evidence>
<proteinExistence type="predicted"/>
<dbReference type="EMBL" id="CP029194">
    <property type="protein sequence ID" value="QES24273.1"/>
    <property type="molecule type" value="Genomic_DNA"/>
</dbReference>